<reference evidence="5" key="1">
    <citation type="journal article" date="2014" name="Int. J. Syst. Evol. Microbiol.">
        <title>Complete genome sequence of Corynebacterium casei LMG S-19264T (=DSM 44701T), isolated from a smear-ripened cheese.</title>
        <authorList>
            <consortium name="US DOE Joint Genome Institute (JGI-PGF)"/>
            <person name="Walter F."/>
            <person name="Albersmeier A."/>
            <person name="Kalinowski J."/>
            <person name="Ruckert C."/>
        </authorList>
    </citation>
    <scope>NUCLEOTIDE SEQUENCE</scope>
    <source>
        <strain evidence="5">CGMCC 4.7368</strain>
    </source>
</reference>
<feature type="signal peptide" evidence="3">
    <location>
        <begin position="1"/>
        <end position="26"/>
    </location>
</feature>
<proteinExistence type="inferred from homology"/>
<evidence type="ECO:0000313" key="6">
    <source>
        <dbReference type="Proteomes" id="UP000646523"/>
    </source>
</evidence>
<evidence type="ECO:0000256" key="3">
    <source>
        <dbReference type="SAM" id="SignalP"/>
    </source>
</evidence>
<feature type="domain" description="Beta/gamma crystallin 'Greek key'" evidence="4">
    <location>
        <begin position="50"/>
        <end position="127"/>
    </location>
</feature>
<evidence type="ECO:0000256" key="1">
    <source>
        <dbReference type="ARBA" id="ARBA00009646"/>
    </source>
</evidence>
<organism evidence="5 6">
    <name type="scientific">Nonomuraea cavernae</name>
    <dbReference type="NCBI Taxonomy" id="2045107"/>
    <lineage>
        <taxon>Bacteria</taxon>
        <taxon>Bacillati</taxon>
        <taxon>Actinomycetota</taxon>
        <taxon>Actinomycetes</taxon>
        <taxon>Streptosporangiales</taxon>
        <taxon>Streptosporangiaceae</taxon>
        <taxon>Nonomuraea</taxon>
    </lineage>
</organism>
<dbReference type="Pfam" id="PF00030">
    <property type="entry name" value="Crystall"/>
    <property type="match status" value="1"/>
</dbReference>
<sequence>MRKHLLAILASAATVAALTAAAPAQAGSAHAVMVLGGGQSAVGSLIIGQNQSMGGLNWTFTESNRDLSSSGSEDRASALRVTGDSAWVVYQHDNNGGRAYCILPGQSINDLHHAWWQFGDTISSVQRLIGPNCFNFPMFLSTTL</sequence>
<keyword evidence="6" id="KW-1185">Reference proteome</keyword>
<evidence type="ECO:0000259" key="4">
    <source>
        <dbReference type="Pfam" id="PF00030"/>
    </source>
</evidence>
<evidence type="ECO:0000313" key="5">
    <source>
        <dbReference type="EMBL" id="GGO81638.1"/>
    </source>
</evidence>
<name>A0A917ZF11_9ACTN</name>
<dbReference type="Gene3D" id="2.60.20.10">
    <property type="entry name" value="Crystallins"/>
    <property type="match status" value="1"/>
</dbReference>
<feature type="chain" id="PRO_5037458294" description="Beta/gamma crystallin 'Greek key' domain-containing protein" evidence="3">
    <location>
        <begin position="27"/>
        <end position="144"/>
    </location>
</feature>
<reference evidence="5" key="2">
    <citation type="submission" date="2020-09" db="EMBL/GenBank/DDBJ databases">
        <authorList>
            <person name="Sun Q."/>
            <person name="Zhou Y."/>
        </authorList>
    </citation>
    <scope>NUCLEOTIDE SEQUENCE</scope>
    <source>
        <strain evidence="5">CGMCC 4.7368</strain>
    </source>
</reference>
<protein>
    <recommendedName>
        <fullName evidence="4">Beta/gamma crystallin 'Greek key' domain-containing protein</fullName>
    </recommendedName>
</protein>
<dbReference type="InterPro" id="IPR001064">
    <property type="entry name" value="Beta/gamma_crystallin"/>
</dbReference>
<accession>A0A917ZF11</accession>
<dbReference type="EMBL" id="BMNH01000038">
    <property type="protein sequence ID" value="GGO81638.1"/>
    <property type="molecule type" value="Genomic_DNA"/>
</dbReference>
<dbReference type="RefSeq" id="WP_189128617.1">
    <property type="nucleotide sequence ID" value="NZ_BMNH01000038.1"/>
</dbReference>
<comment type="caution">
    <text evidence="5">The sequence shown here is derived from an EMBL/GenBank/DDBJ whole genome shotgun (WGS) entry which is preliminary data.</text>
</comment>
<dbReference type="Proteomes" id="UP000646523">
    <property type="component" value="Unassembled WGS sequence"/>
</dbReference>
<keyword evidence="3" id="KW-0732">Signal</keyword>
<gene>
    <name evidence="5" type="ORF">GCM10012289_71070</name>
</gene>
<dbReference type="AlphaFoldDB" id="A0A917ZF11"/>
<evidence type="ECO:0000256" key="2">
    <source>
        <dbReference type="ARBA" id="ARBA00022737"/>
    </source>
</evidence>
<dbReference type="InterPro" id="IPR011024">
    <property type="entry name" value="G_crystallin-like"/>
</dbReference>
<comment type="similarity">
    <text evidence="1">Belongs to the beta/gamma-crystallin family.</text>
</comment>
<keyword evidence="2" id="KW-0677">Repeat</keyword>
<dbReference type="SUPFAM" id="SSF49695">
    <property type="entry name" value="gamma-Crystallin-like"/>
    <property type="match status" value="1"/>
</dbReference>